<dbReference type="AlphaFoldDB" id="A0A937FA81"/>
<gene>
    <name evidence="2" type="ORF">JL102_20525</name>
</gene>
<proteinExistence type="predicted"/>
<evidence type="ECO:0000256" key="1">
    <source>
        <dbReference type="SAM" id="MobiDB-lite"/>
    </source>
</evidence>
<evidence type="ECO:0000313" key="3">
    <source>
        <dbReference type="Proteomes" id="UP000659388"/>
    </source>
</evidence>
<dbReference type="RefSeq" id="WP_202246343.1">
    <property type="nucleotide sequence ID" value="NZ_JAESIY010000013.1"/>
</dbReference>
<feature type="region of interest" description="Disordered" evidence="1">
    <location>
        <begin position="24"/>
        <end position="47"/>
    </location>
</feature>
<dbReference type="Proteomes" id="UP000659388">
    <property type="component" value="Unassembled WGS sequence"/>
</dbReference>
<protein>
    <submittedName>
        <fullName evidence="2">Uncharacterized protein</fullName>
    </submittedName>
</protein>
<organism evidence="2 3">
    <name type="scientific">Fulvivirga sediminis</name>
    <dbReference type="NCBI Taxonomy" id="2803949"/>
    <lineage>
        <taxon>Bacteria</taxon>
        <taxon>Pseudomonadati</taxon>
        <taxon>Bacteroidota</taxon>
        <taxon>Cytophagia</taxon>
        <taxon>Cytophagales</taxon>
        <taxon>Fulvivirgaceae</taxon>
        <taxon>Fulvivirga</taxon>
    </lineage>
</organism>
<sequence>MAKRKNPLSDLDAFLKQEASSLVNPEAIKNEDENNATPAAEAKAPEKPSKELIIKLLLLLAEEEGAAFQDSFYEIIKSTQETLGLHSSEDKMLMNTILYLKNKPNWKESIADYWGKLGV</sequence>
<reference evidence="2" key="1">
    <citation type="submission" date="2021-01" db="EMBL/GenBank/DDBJ databases">
        <title>Fulvivirga kasyanovii gen. nov., sp nov., a novel member of the phylum Bacteroidetes isolated from seawater in a mussel farm.</title>
        <authorList>
            <person name="Zhao L.-H."/>
            <person name="Wang Z.-J."/>
        </authorList>
    </citation>
    <scope>NUCLEOTIDE SEQUENCE</scope>
    <source>
        <strain evidence="2">2943</strain>
    </source>
</reference>
<dbReference type="EMBL" id="JAESIY010000013">
    <property type="protein sequence ID" value="MBL3658550.1"/>
    <property type="molecule type" value="Genomic_DNA"/>
</dbReference>
<keyword evidence="3" id="KW-1185">Reference proteome</keyword>
<name>A0A937FA81_9BACT</name>
<evidence type="ECO:0000313" key="2">
    <source>
        <dbReference type="EMBL" id="MBL3658550.1"/>
    </source>
</evidence>
<comment type="caution">
    <text evidence="2">The sequence shown here is derived from an EMBL/GenBank/DDBJ whole genome shotgun (WGS) entry which is preliminary data.</text>
</comment>
<accession>A0A937FA81</accession>